<evidence type="ECO:0000259" key="6">
    <source>
        <dbReference type="SMART" id="SM00752"/>
    </source>
</evidence>
<feature type="transmembrane region" description="Helical" evidence="5">
    <location>
        <begin position="96"/>
        <end position="115"/>
    </location>
</feature>
<feature type="domain" description="HTTM-like" evidence="6">
    <location>
        <begin position="13"/>
        <end position="291"/>
    </location>
</feature>
<feature type="transmembrane region" description="Helical" evidence="5">
    <location>
        <begin position="226"/>
        <end position="247"/>
    </location>
</feature>
<keyword evidence="4 5" id="KW-0472">Membrane</keyword>
<comment type="subcellular location">
    <subcellularLocation>
        <location evidence="1">Endomembrane system</location>
        <topology evidence="1">Multi-pass membrane protein</topology>
    </subcellularLocation>
</comment>
<proteinExistence type="predicted"/>
<evidence type="ECO:0000256" key="5">
    <source>
        <dbReference type="SAM" id="Phobius"/>
    </source>
</evidence>
<keyword evidence="8" id="KW-1185">Reference proteome</keyword>
<sequence>MKTIIKTLKERWFEAISPQRLALLRIATGCFSLWYLISRFEMLQKMVKNTSAFDPIGVLFWMEEPLSATAFWWISVGLIVLNIFYIIGWKFKFSGPVFALLTLLFFTYRNSWSMIYHNRNALVLHIVILGFVASTDAWSVDAWQSGRNGNKIKKAHFNYGWPVVLICAVTLGSYFLSGIAKIAGDLALEWANGSAMRSQVAIDAIRKSVLIAETAPLFKIIYQHTWLFLGMGILTLVLEIGAPIALLKKRWGMVWAVLTWFMHWGIFLIMGIRFRYQMTGLLFLSFFEPEKWIAFLRKKIKGKKSISRETTAIVFFDGVCSLCNAWIRFVIRWDKQRRFRFAPLQSAVAEKVLGYDFSHEKIDSIVLVDGAQKYVKSDAILRITKELGMPLKVIYVLRWLPLQLRNGIYDWVARSRYSWFGKRTNCRIPKPDERWRFLDT</sequence>
<dbReference type="InterPro" id="IPR007263">
    <property type="entry name" value="DCC1-like"/>
</dbReference>
<feature type="transmembrane region" description="Helical" evidence="5">
    <location>
        <begin position="159"/>
        <end position="180"/>
    </location>
</feature>
<dbReference type="InterPro" id="IPR011020">
    <property type="entry name" value="HTTM-like"/>
</dbReference>
<dbReference type="InterPro" id="IPR053934">
    <property type="entry name" value="HTTM_dom"/>
</dbReference>
<reference evidence="7 8" key="1">
    <citation type="submission" date="2018-03" db="EMBL/GenBank/DDBJ databases">
        <title>Genomic Encyclopedia of Archaeal and Bacterial Type Strains, Phase II (KMG-II): from individual species to whole genera.</title>
        <authorList>
            <person name="Goeker M."/>
        </authorList>
    </citation>
    <scope>NUCLEOTIDE SEQUENCE [LARGE SCALE GENOMIC DNA]</scope>
    <source>
        <strain evidence="7 8">DSM 25027</strain>
    </source>
</reference>
<accession>A0A2T0MBS8</accession>
<gene>
    <name evidence="7" type="ORF">CLV81_3358</name>
</gene>
<feature type="transmembrane region" description="Helical" evidence="5">
    <location>
        <begin position="121"/>
        <end position="138"/>
    </location>
</feature>
<organism evidence="7 8">
    <name type="scientific">Flagellimonas meridianipacifica</name>
    <dbReference type="NCBI Taxonomy" id="1080225"/>
    <lineage>
        <taxon>Bacteria</taxon>
        <taxon>Pseudomonadati</taxon>
        <taxon>Bacteroidota</taxon>
        <taxon>Flavobacteriia</taxon>
        <taxon>Flavobacteriales</taxon>
        <taxon>Flavobacteriaceae</taxon>
        <taxon>Flagellimonas</taxon>
    </lineage>
</organism>
<keyword evidence="2 5" id="KW-0812">Transmembrane</keyword>
<evidence type="ECO:0000256" key="2">
    <source>
        <dbReference type="ARBA" id="ARBA00022692"/>
    </source>
</evidence>
<feature type="transmembrane region" description="Helical" evidence="5">
    <location>
        <begin position="254"/>
        <end position="276"/>
    </location>
</feature>
<protein>
    <submittedName>
        <fullName evidence="7">Putative DCC family thiol-disulfide oxidoreductase YuxK</fullName>
    </submittedName>
</protein>
<dbReference type="RefSeq" id="WP_245912071.1">
    <property type="nucleotide sequence ID" value="NZ_PVYX01000002.1"/>
</dbReference>
<feature type="transmembrane region" description="Helical" evidence="5">
    <location>
        <begin position="312"/>
        <end position="331"/>
    </location>
</feature>
<dbReference type="GO" id="GO:0015035">
    <property type="term" value="F:protein-disulfide reductase activity"/>
    <property type="evidence" value="ECO:0007669"/>
    <property type="project" value="InterPro"/>
</dbReference>
<dbReference type="PANTHER" id="PTHR33639">
    <property type="entry name" value="THIOL-DISULFIDE OXIDOREDUCTASE DCC"/>
    <property type="match status" value="1"/>
</dbReference>
<dbReference type="AlphaFoldDB" id="A0A2T0MBS8"/>
<evidence type="ECO:0000313" key="8">
    <source>
        <dbReference type="Proteomes" id="UP000237640"/>
    </source>
</evidence>
<evidence type="ECO:0000256" key="4">
    <source>
        <dbReference type="ARBA" id="ARBA00023136"/>
    </source>
</evidence>
<name>A0A2T0MBS8_9FLAO</name>
<evidence type="ECO:0000313" key="7">
    <source>
        <dbReference type="EMBL" id="PRX54953.1"/>
    </source>
</evidence>
<comment type="caution">
    <text evidence="7">The sequence shown here is derived from an EMBL/GenBank/DDBJ whole genome shotgun (WGS) entry which is preliminary data.</text>
</comment>
<keyword evidence="3 5" id="KW-1133">Transmembrane helix</keyword>
<dbReference type="EMBL" id="PVYX01000002">
    <property type="protein sequence ID" value="PRX54953.1"/>
    <property type="molecule type" value="Genomic_DNA"/>
</dbReference>
<dbReference type="InterPro" id="IPR052927">
    <property type="entry name" value="DCC_oxidoreductase"/>
</dbReference>
<feature type="transmembrane region" description="Helical" evidence="5">
    <location>
        <begin position="21"/>
        <end position="37"/>
    </location>
</feature>
<evidence type="ECO:0000256" key="3">
    <source>
        <dbReference type="ARBA" id="ARBA00022989"/>
    </source>
</evidence>
<dbReference type="Pfam" id="PF04134">
    <property type="entry name" value="DCC1-like"/>
    <property type="match status" value="1"/>
</dbReference>
<dbReference type="GO" id="GO:0012505">
    <property type="term" value="C:endomembrane system"/>
    <property type="evidence" value="ECO:0007669"/>
    <property type="project" value="UniProtKB-SubCell"/>
</dbReference>
<evidence type="ECO:0000256" key="1">
    <source>
        <dbReference type="ARBA" id="ARBA00004127"/>
    </source>
</evidence>
<feature type="transmembrane region" description="Helical" evidence="5">
    <location>
        <begin position="70"/>
        <end position="89"/>
    </location>
</feature>
<dbReference type="SMART" id="SM00752">
    <property type="entry name" value="HTTM"/>
    <property type="match status" value="1"/>
</dbReference>
<dbReference type="PANTHER" id="PTHR33639:SF2">
    <property type="entry name" value="DUF393 DOMAIN-CONTAINING PROTEIN"/>
    <property type="match status" value="1"/>
</dbReference>
<dbReference type="Proteomes" id="UP000237640">
    <property type="component" value="Unassembled WGS sequence"/>
</dbReference>
<dbReference type="Pfam" id="PF05090">
    <property type="entry name" value="HTTM"/>
    <property type="match status" value="1"/>
</dbReference>